<protein>
    <submittedName>
        <fullName evidence="2">Uncharacterized protein</fullName>
    </submittedName>
</protein>
<proteinExistence type="predicted"/>
<accession>A0A409X6Y9</accession>
<evidence type="ECO:0000313" key="3">
    <source>
        <dbReference type="Proteomes" id="UP000284842"/>
    </source>
</evidence>
<feature type="compositionally biased region" description="Pro residues" evidence="1">
    <location>
        <begin position="105"/>
        <end position="115"/>
    </location>
</feature>
<feature type="region of interest" description="Disordered" evidence="1">
    <location>
        <begin position="131"/>
        <end position="157"/>
    </location>
</feature>
<name>A0A409X6Y9_9AGAR</name>
<dbReference type="Proteomes" id="UP000284842">
    <property type="component" value="Unassembled WGS sequence"/>
</dbReference>
<gene>
    <name evidence="2" type="ORF">CVT24_006977</name>
</gene>
<dbReference type="InParanoid" id="A0A409X6Y9"/>
<feature type="region of interest" description="Disordered" evidence="1">
    <location>
        <begin position="83"/>
        <end position="119"/>
    </location>
</feature>
<comment type="caution">
    <text evidence="2">The sequence shown here is derived from an EMBL/GenBank/DDBJ whole genome shotgun (WGS) entry which is preliminary data.</text>
</comment>
<evidence type="ECO:0000256" key="1">
    <source>
        <dbReference type="SAM" id="MobiDB-lite"/>
    </source>
</evidence>
<feature type="compositionally biased region" description="Low complexity" evidence="1">
    <location>
        <begin position="94"/>
        <end position="104"/>
    </location>
</feature>
<organism evidence="2 3">
    <name type="scientific">Panaeolus cyanescens</name>
    <dbReference type="NCBI Taxonomy" id="181874"/>
    <lineage>
        <taxon>Eukaryota</taxon>
        <taxon>Fungi</taxon>
        <taxon>Dikarya</taxon>
        <taxon>Basidiomycota</taxon>
        <taxon>Agaricomycotina</taxon>
        <taxon>Agaricomycetes</taxon>
        <taxon>Agaricomycetidae</taxon>
        <taxon>Agaricales</taxon>
        <taxon>Agaricineae</taxon>
        <taxon>Galeropsidaceae</taxon>
        <taxon>Panaeolus</taxon>
    </lineage>
</organism>
<evidence type="ECO:0000313" key="2">
    <source>
        <dbReference type="EMBL" id="PPQ86505.1"/>
    </source>
</evidence>
<dbReference type="EMBL" id="NHTK01004471">
    <property type="protein sequence ID" value="PPQ86505.1"/>
    <property type="molecule type" value="Genomic_DNA"/>
</dbReference>
<reference evidence="2 3" key="1">
    <citation type="journal article" date="2018" name="Evol. Lett.">
        <title>Horizontal gene cluster transfer increased hallucinogenic mushroom diversity.</title>
        <authorList>
            <person name="Reynolds H.T."/>
            <person name="Vijayakumar V."/>
            <person name="Gluck-Thaler E."/>
            <person name="Korotkin H.B."/>
            <person name="Matheny P.B."/>
            <person name="Slot J.C."/>
        </authorList>
    </citation>
    <scope>NUCLEOTIDE SEQUENCE [LARGE SCALE GENOMIC DNA]</scope>
    <source>
        <strain evidence="2 3">2629</strain>
    </source>
</reference>
<dbReference type="AlphaFoldDB" id="A0A409X6Y9"/>
<keyword evidence="3" id="KW-1185">Reference proteome</keyword>
<sequence length="191" mass="21204">MPLLSKQQTSLSPTERCYFGRAAATYHPFMILDSAEPSRTLKLCRLDATPCLMKILTNAIVTELPFSLSERLKEIQQEDDNYPDDLFGLSDLTPTSSPESSPSRPNVPLPTPCPSKPLQLDSKLKRKLKIKEQKKAWKKQSRGKMRDAEFSAGSRPKAAQKYASLAETITTGTDPSTLATTKNAFVAKCRI</sequence>